<comment type="function">
    <text evidence="4">Component of the eukaryotic translation initiation factor 3 (eIF-3) complex, which is involved in protein synthesis of a specialized repertoire of mRNAs and, together with other initiation factors, stimulates binding of mRNA and methionyl-tRNAi to the 40S ribosome. The eIF-3 complex specifically targets and initiates translation of a subset of mRNAs involved in cell proliferation.</text>
</comment>
<dbReference type="HAMAP" id="MF_03007">
    <property type="entry name" value="eIF3h"/>
    <property type="match status" value="1"/>
</dbReference>
<feature type="region of interest" description="Disordered" evidence="5">
    <location>
        <begin position="1"/>
        <end position="58"/>
    </location>
</feature>
<dbReference type="EMBL" id="HBIN01012317">
    <property type="protein sequence ID" value="CAE0439041.1"/>
    <property type="molecule type" value="Transcribed_RNA"/>
</dbReference>
<dbReference type="SMART" id="SM00232">
    <property type="entry name" value="JAB_MPN"/>
    <property type="match status" value="1"/>
</dbReference>
<dbReference type="GO" id="GO:0016282">
    <property type="term" value="C:eukaryotic 43S preinitiation complex"/>
    <property type="evidence" value="ECO:0007669"/>
    <property type="project" value="UniProtKB-UniRule"/>
</dbReference>
<comment type="subunit">
    <text evidence="4">Component of the eukaryotic translation initiation factor 3 (eIF-3) complex.</text>
</comment>
<feature type="compositionally biased region" description="Low complexity" evidence="5">
    <location>
        <begin position="322"/>
        <end position="335"/>
    </location>
</feature>
<dbReference type="InterPro" id="IPR000555">
    <property type="entry name" value="JAMM/MPN+_dom"/>
</dbReference>
<protein>
    <recommendedName>
        <fullName evidence="4">Eukaryotic translation initiation factor 3 subunit H</fullName>
        <shortName evidence="4">eIF3h</shortName>
    </recommendedName>
</protein>
<dbReference type="GO" id="GO:0008237">
    <property type="term" value="F:metallopeptidase activity"/>
    <property type="evidence" value="ECO:0007669"/>
    <property type="project" value="InterPro"/>
</dbReference>
<evidence type="ECO:0000256" key="4">
    <source>
        <dbReference type="HAMAP-Rule" id="MF_03007"/>
    </source>
</evidence>
<dbReference type="Pfam" id="PF19445">
    <property type="entry name" value="eIF3h_C"/>
    <property type="match status" value="1"/>
</dbReference>
<name>A0A7S3LS17_9STRA</name>
<dbReference type="PANTHER" id="PTHR10410">
    <property type="entry name" value="EUKARYOTIC TRANSLATION INITIATION FACTOR 3 -RELATED"/>
    <property type="match status" value="1"/>
</dbReference>
<keyword evidence="2 4" id="KW-0396">Initiation factor</keyword>
<evidence type="ECO:0000256" key="5">
    <source>
        <dbReference type="SAM" id="MobiDB-lite"/>
    </source>
</evidence>
<evidence type="ECO:0000259" key="6">
    <source>
        <dbReference type="PROSITE" id="PS50249"/>
    </source>
</evidence>
<dbReference type="PROSITE" id="PS50249">
    <property type="entry name" value="MPN"/>
    <property type="match status" value="1"/>
</dbReference>
<reference evidence="7" key="1">
    <citation type="submission" date="2021-01" db="EMBL/GenBank/DDBJ databases">
        <authorList>
            <person name="Corre E."/>
            <person name="Pelletier E."/>
            <person name="Niang G."/>
            <person name="Scheremetjew M."/>
            <person name="Finn R."/>
            <person name="Kale V."/>
            <person name="Holt S."/>
            <person name="Cochrane G."/>
            <person name="Meng A."/>
            <person name="Brown T."/>
            <person name="Cohen L."/>
        </authorList>
    </citation>
    <scope>NUCLEOTIDE SEQUENCE</scope>
    <source>
        <strain evidence="7">GSBS06</strain>
    </source>
</reference>
<feature type="compositionally biased region" description="Basic and acidic residues" evidence="5">
    <location>
        <begin position="336"/>
        <end position="348"/>
    </location>
</feature>
<feature type="compositionally biased region" description="Low complexity" evidence="5">
    <location>
        <begin position="20"/>
        <end position="29"/>
    </location>
</feature>
<dbReference type="InterPro" id="IPR027524">
    <property type="entry name" value="eIF3h"/>
</dbReference>
<dbReference type="GO" id="GO:0005852">
    <property type="term" value="C:eukaryotic translation initiation factor 3 complex"/>
    <property type="evidence" value="ECO:0007669"/>
    <property type="project" value="UniProtKB-UniRule"/>
</dbReference>
<evidence type="ECO:0000313" key="7">
    <source>
        <dbReference type="EMBL" id="CAE0439041.1"/>
    </source>
</evidence>
<feature type="region of interest" description="Disordered" evidence="5">
    <location>
        <begin position="322"/>
        <end position="363"/>
    </location>
</feature>
<gene>
    <name evidence="7" type="ORF">ASTO00021_LOCUS9265</name>
</gene>
<dbReference type="Gene3D" id="3.40.140.10">
    <property type="entry name" value="Cytidine Deaminase, domain 2"/>
    <property type="match status" value="1"/>
</dbReference>
<dbReference type="GO" id="GO:0001732">
    <property type="term" value="P:formation of cytoplasmic translation initiation complex"/>
    <property type="evidence" value="ECO:0007669"/>
    <property type="project" value="UniProtKB-UniRule"/>
</dbReference>
<accession>A0A7S3LS17</accession>
<dbReference type="Pfam" id="PF01398">
    <property type="entry name" value="JAB"/>
    <property type="match status" value="1"/>
</dbReference>
<proteinExistence type="inferred from homology"/>
<dbReference type="InterPro" id="IPR050242">
    <property type="entry name" value="JAMM_MPN+_peptidase_M67A"/>
</dbReference>
<comment type="similarity">
    <text evidence="4">Belongs to the eIF-3 subunit H family.</text>
</comment>
<sequence length="406" mass="46126">MWQRGVTPQGRSNFGDQKKGGYQQQQHGAQVRDGAKEGKGQQGQQRGSYTSRAYKQREQKGRQKLAAVKVDGLVVLKIIKHCSDSLPEFCAGSLLGLDVDKKLEVTNCFPFPDADDDEGDGTEYQLEMMKLLRDVNVDNNCVGWYRSTNMGSFCTSDLVEQQFNYQETLDQGEQFSKSVALIYDPYQTKKGHLALKAYRLTDEFVQMYREAKSGTANAAQAAAEMARAAQAALLGETKNLAKAIPGVERFLQEIPIEITNSHYVHVYLRDIAEEKGDGLDTQPDRLDLSTDPYLEKNLEYLVDEVDNLEAEQHKMQYHQRQIQKQQQQQQKWLQQRRMENKAREEHGEPLLPEEGDPNNPIFKPMQNPSKLESLLIRNQIGVYCDQINQYSGASFSKLYLASGIQK</sequence>
<comment type="subcellular location">
    <subcellularLocation>
        <location evidence="4">Cytoplasm</location>
    </subcellularLocation>
</comment>
<evidence type="ECO:0000256" key="3">
    <source>
        <dbReference type="ARBA" id="ARBA00022917"/>
    </source>
</evidence>
<keyword evidence="1 4" id="KW-0963">Cytoplasm</keyword>
<feature type="domain" description="MPN" evidence="6">
    <location>
        <begin position="68"/>
        <end position="204"/>
    </location>
</feature>
<organism evidence="7">
    <name type="scientific">Aplanochytrium stocchinoi</name>
    <dbReference type="NCBI Taxonomy" id="215587"/>
    <lineage>
        <taxon>Eukaryota</taxon>
        <taxon>Sar</taxon>
        <taxon>Stramenopiles</taxon>
        <taxon>Bigyra</taxon>
        <taxon>Labyrinthulomycetes</taxon>
        <taxon>Thraustochytrida</taxon>
        <taxon>Thraustochytriidae</taxon>
        <taxon>Aplanochytrium</taxon>
    </lineage>
</organism>
<evidence type="ECO:0000256" key="1">
    <source>
        <dbReference type="ARBA" id="ARBA00022490"/>
    </source>
</evidence>
<dbReference type="CDD" id="cd08065">
    <property type="entry name" value="MPN_eIF3h"/>
    <property type="match status" value="1"/>
</dbReference>
<dbReference type="AlphaFoldDB" id="A0A7S3LS17"/>
<evidence type="ECO:0000256" key="2">
    <source>
        <dbReference type="ARBA" id="ARBA00022540"/>
    </source>
</evidence>
<dbReference type="InterPro" id="IPR037518">
    <property type="entry name" value="MPN"/>
</dbReference>
<dbReference type="GO" id="GO:0033290">
    <property type="term" value="C:eukaryotic 48S preinitiation complex"/>
    <property type="evidence" value="ECO:0007669"/>
    <property type="project" value="UniProtKB-UniRule"/>
</dbReference>
<dbReference type="InterPro" id="IPR045810">
    <property type="entry name" value="eIF3h_C"/>
</dbReference>
<keyword evidence="3 4" id="KW-0648">Protein biosynthesis</keyword>
<dbReference type="GO" id="GO:0003743">
    <property type="term" value="F:translation initiation factor activity"/>
    <property type="evidence" value="ECO:0007669"/>
    <property type="project" value="UniProtKB-UniRule"/>
</dbReference>